<dbReference type="EC" id="4.6.1.17" evidence="3"/>
<reference evidence="8 9" key="1">
    <citation type="submission" date="2020-09" db="EMBL/GenBank/DDBJ databases">
        <title>Echinicola sp. CAU 1574 isolated from sand of Sido Beach.</title>
        <authorList>
            <person name="Kim W."/>
        </authorList>
    </citation>
    <scope>NUCLEOTIDE SEQUENCE [LARGE SCALE GENOMIC DNA]</scope>
    <source>
        <strain evidence="8 9">CAU 1574</strain>
    </source>
</reference>
<evidence type="ECO:0000313" key="8">
    <source>
        <dbReference type="EMBL" id="MBD8487990.1"/>
    </source>
</evidence>
<dbReference type="Proteomes" id="UP000647133">
    <property type="component" value="Unassembled WGS sequence"/>
</dbReference>
<keyword evidence="4" id="KW-0501">Molybdenum cofactor biosynthesis</keyword>
<gene>
    <name evidence="8" type="primary">moaC</name>
    <name evidence="8" type="ORF">IFO69_04435</name>
</gene>
<name>A0ABR9AGY6_9BACT</name>
<evidence type="ECO:0000256" key="3">
    <source>
        <dbReference type="ARBA" id="ARBA00012575"/>
    </source>
</evidence>
<proteinExistence type="predicted"/>
<keyword evidence="5 8" id="KW-0456">Lyase</keyword>
<comment type="caution">
    <text evidence="8">The sequence shown here is derived from an EMBL/GenBank/DDBJ whole genome shotgun (WGS) entry which is preliminary data.</text>
</comment>
<comment type="pathway">
    <text evidence="2">Cofactor biosynthesis; molybdopterin biosynthesis.</text>
</comment>
<dbReference type="EMBL" id="JACYTQ010000001">
    <property type="protein sequence ID" value="MBD8487990.1"/>
    <property type="molecule type" value="Genomic_DNA"/>
</dbReference>
<evidence type="ECO:0000256" key="4">
    <source>
        <dbReference type="ARBA" id="ARBA00023150"/>
    </source>
</evidence>
<evidence type="ECO:0000259" key="7">
    <source>
        <dbReference type="Pfam" id="PF01967"/>
    </source>
</evidence>
<dbReference type="GO" id="GO:0061799">
    <property type="term" value="F:cyclic pyranopterin monophosphate synthase activity"/>
    <property type="evidence" value="ECO:0007669"/>
    <property type="project" value="UniProtKB-EC"/>
</dbReference>
<organism evidence="8 9">
    <name type="scientific">Echinicola arenosa</name>
    <dbReference type="NCBI Taxonomy" id="2774144"/>
    <lineage>
        <taxon>Bacteria</taxon>
        <taxon>Pseudomonadati</taxon>
        <taxon>Bacteroidota</taxon>
        <taxon>Cytophagia</taxon>
        <taxon>Cytophagales</taxon>
        <taxon>Cyclobacteriaceae</taxon>
        <taxon>Echinicola</taxon>
    </lineage>
</organism>
<dbReference type="CDD" id="cd01420">
    <property type="entry name" value="MoaC_PE"/>
    <property type="match status" value="1"/>
</dbReference>
<keyword evidence="9" id="KW-1185">Reference proteome</keyword>
<dbReference type="Gene3D" id="3.30.70.640">
    <property type="entry name" value="Molybdopterin cofactor biosynthesis C (MoaC) domain"/>
    <property type="match status" value="1"/>
</dbReference>
<dbReference type="SUPFAM" id="SSF55040">
    <property type="entry name" value="Molybdenum cofactor biosynthesis protein C, MoaC"/>
    <property type="match status" value="1"/>
</dbReference>
<dbReference type="Pfam" id="PF01967">
    <property type="entry name" value="MoaC"/>
    <property type="match status" value="1"/>
</dbReference>
<dbReference type="InterPro" id="IPR002820">
    <property type="entry name" value="Mopterin_CF_biosynth-C_dom"/>
</dbReference>
<protein>
    <recommendedName>
        <fullName evidence="3">cyclic pyranopterin monophosphate synthase</fullName>
        <ecNumber evidence="3">4.6.1.17</ecNumber>
    </recommendedName>
</protein>
<dbReference type="NCBIfam" id="TIGR00581">
    <property type="entry name" value="moaC"/>
    <property type="match status" value="1"/>
</dbReference>
<comment type="function">
    <text evidence="6">Catalyzes the conversion of (8S)-3',8-cyclo-7,8-dihydroguanosine 5'-triphosphate to cyclic pyranopterin monophosphate (cPMP).</text>
</comment>
<evidence type="ECO:0000256" key="5">
    <source>
        <dbReference type="ARBA" id="ARBA00023239"/>
    </source>
</evidence>
<accession>A0ABR9AGY6</accession>
<evidence type="ECO:0000256" key="6">
    <source>
        <dbReference type="ARBA" id="ARBA00055087"/>
    </source>
</evidence>
<comment type="catalytic activity">
    <reaction evidence="1">
        <text>(8S)-3',8-cyclo-7,8-dihydroguanosine 5'-triphosphate = cyclic pyranopterin phosphate + diphosphate</text>
        <dbReference type="Rhea" id="RHEA:49580"/>
        <dbReference type="ChEBI" id="CHEBI:33019"/>
        <dbReference type="ChEBI" id="CHEBI:59648"/>
        <dbReference type="ChEBI" id="CHEBI:131766"/>
        <dbReference type="EC" id="4.6.1.17"/>
    </reaction>
</comment>
<dbReference type="InterPro" id="IPR023045">
    <property type="entry name" value="MoaC"/>
</dbReference>
<feature type="domain" description="Molybdopterin cofactor biosynthesis C (MoaC)" evidence="7">
    <location>
        <begin position="19"/>
        <end position="154"/>
    </location>
</feature>
<evidence type="ECO:0000256" key="2">
    <source>
        <dbReference type="ARBA" id="ARBA00005046"/>
    </source>
</evidence>
<dbReference type="InterPro" id="IPR036522">
    <property type="entry name" value="MoaC_sf"/>
</dbReference>
<dbReference type="InterPro" id="IPR050105">
    <property type="entry name" value="MoCo_biosynth_MoaA/MoaC"/>
</dbReference>
<dbReference type="InterPro" id="IPR047594">
    <property type="entry name" value="MoaC_bact/euk"/>
</dbReference>
<sequence>MKNSNSQLSHVDQDGKAKMVDVSEKAITQRTATAQSIVKFPETVFKTLSADNFLGKKGSIIQTAIIAGTMAAKKTSDLIPLCHPLALSKIQIDITPETNQLKILSSVKCEGKTGVEMEALTAASVAALTIYDMCKALSHDIIISETKLMAKEGGKHVFNR</sequence>
<dbReference type="RefSeq" id="WP_192008692.1">
    <property type="nucleotide sequence ID" value="NZ_JACYTQ010000001.1"/>
</dbReference>
<evidence type="ECO:0000256" key="1">
    <source>
        <dbReference type="ARBA" id="ARBA00001637"/>
    </source>
</evidence>
<dbReference type="PANTHER" id="PTHR22960">
    <property type="entry name" value="MOLYBDOPTERIN COFACTOR SYNTHESIS PROTEIN A"/>
    <property type="match status" value="1"/>
</dbReference>
<dbReference type="NCBIfam" id="NF006870">
    <property type="entry name" value="PRK09364.1"/>
    <property type="match status" value="1"/>
</dbReference>
<evidence type="ECO:0000313" key="9">
    <source>
        <dbReference type="Proteomes" id="UP000647133"/>
    </source>
</evidence>